<accession>A0A147JAT0</accession>
<feature type="region of interest" description="Disordered" evidence="9">
    <location>
        <begin position="1"/>
        <end position="23"/>
    </location>
</feature>
<dbReference type="Pfam" id="PF02321">
    <property type="entry name" value="OEP"/>
    <property type="match status" value="2"/>
</dbReference>
<feature type="region of interest" description="Disordered" evidence="9">
    <location>
        <begin position="418"/>
        <end position="441"/>
    </location>
</feature>
<evidence type="ECO:0000256" key="1">
    <source>
        <dbReference type="ARBA" id="ARBA00004442"/>
    </source>
</evidence>
<keyword evidence="8" id="KW-0175">Coiled coil</keyword>
<evidence type="ECO:0000256" key="2">
    <source>
        <dbReference type="ARBA" id="ARBA00007613"/>
    </source>
</evidence>
<feature type="coiled-coil region" evidence="8">
    <location>
        <begin position="114"/>
        <end position="141"/>
    </location>
</feature>
<dbReference type="PANTHER" id="PTHR30026:SF22">
    <property type="entry name" value="OUTER MEMBRANE EFFLUX PROTEIN"/>
    <property type="match status" value="1"/>
</dbReference>
<dbReference type="InterPro" id="IPR003423">
    <property type="entry name" value="OMP_efflux"/>
</dbReference>
<keyword evidence="7" id="KW-0998">Cell outer membrane</keyword>
<keyword evidence="4" id="KW-1134">Transmembrane beta strand</keyword>
<feature type="compositionally biased region" description="Low complexity" evidence="9">
    <location>
        <begin position="425"/>
        <end position="441"/>
    </location>
</feature>
<name>A0A147JAT0_9SPHN</name>
<evidence type="ECO:0000256" key="8">
    <source>
        <dbReference type="SAM" id="Coils"/>
    </source>
</evidence>
<dbReference type="EMBL" id="LDTC01000044">
    <property type="protein sequence ID" value="KTW14868.1"/>
    <property type="molecule type" value="Genomic_DNA"/>
</dbReference>
<dbReference type="GO" id="GO:0015562">
    <property type="term" value="F:efflux transmembrane transporter activity"/>
    <property type="evidence" value="ECO:0007669"/>
    <property type="project" value="InterPro"/>
</dbReference>
<evidence type="ECO:0000256" key="3">
    <source>
        <dbReference type="ARBA" id="ARBA00022448"/>
    </source>
</evidence>
<dbReference type="SUPFAM" id="SSF56954">
    <property type="entry name" value="Outer membrane efflux proteins (OEP)"/>
    <property type="match status" value="1"/>
</dbReference>
<comment type="similarity">
    <text evidence="2">Belongs to the outer membrane factor (OMF) (TC 1.B.17) family.</text>
</comment>
<dbReference type="GO" id="GO:1990281">
    <property type="term" value="C:efflux pump complex"/>
    <property type="evidence" value="ECO:0007669"/>
    <property type="project" value="TreeGrafter"/>
</dbReference>
<dbReference type="GO" id="GO:0015288">
    <property type="term" value="F:porin activity"/>
    <property type="evidence" value="ECO:0007669"/>
    <property type="project" value="TreeGrafter"/>
</dbReference>
<sequence length="441" mass="46804">MNIQTQLVGSNVPQQIGTDPRSNTYGALIVDQPIYSGGKTTADIASASASAKAGEASLRATEGDVLLGVITAYTDVRRDQRSLDIRRDDLVVLNSLLREIAARRQAGELTATDVAQAEAQVRTAEAQVASAQAQLEASRATFAMLVGLAPGHLTPEPPLPNVPGTIDVALRSAGIDNPDIAAAKATADSSAQRINAARAGGMPTMSFRSIFGVNGSISPLFLRTDIPRFTNQLSVSVPFTMGGRIRSSIRQAEDQNAADRLRIEQAQRVTMQGVFQSWNADVAARRAGQVQVAQLQAAKTLLDGSLQEYRVGLRTTFDVLYAEQTLRDTLLAIASSDCDAYVAEATLLRKVGALNVADLTMTAPSFNPIAEARAAERRDRLPWDGVFALLDRVGSDSFHPKPLANYPVAITQLKASSGPGPRDFASVSVPANAVSPSAEIQ</sequence>
<dbReference type="GO" id="GO:0009279">
    <property type="term" value="C:cell outer membrane"/>
    <property type="evidence" value="ECO:0007669"/>
    <property type="project" value="UniProtKB-SubCell"/>
</dbReference>
<evidence type="ECO:0000256" key="7">
    <source>
        <dbReference type="ARBA" id="ARBA00023237"/>
    </source>
</evidence>
<dbReference type="Gene3D" id="1.20.1600.10">
    <property type="entry name" value="Outer membrane efflux proteins (OEP)"/>
    <property type="match status" value="1"/>
</dbReference>
<evidence type="ECO:0000313" key="10">
    <source>
        <dbReference type="EMBL" id="KTW14868.1"/>
    </source>
</evidence>
<proteinExistence type="inferred from homology"/>
<evidence type="ECO:0008006" key="12">
    <source>
        <dbReference type="Google" id="ProtNLM"/>
    </source>
</evidence>
<organism evidence="10 11">
    <name type="scientific">Sphingomonas sanguinis</name>
    <dbReference type="NCBI Taxonomy" id="33051"/>
    <lineage>
        <taxon>Bacteria</taxon>
        <taxon>Pseudomonadati</taxon>
        <taxon>Pseudomonadota</taxon>
        <taxon>Alphaproteobacteria</taxon>
        <taxon>Sphingomonadales</taxon>
        <taxon>Sphingomonadaceae</taxon>
        <taxon>Sphingomonas</taxon>
    </lineage>
</organism>
<evidence type="ECO:0000256" key="5">
    <source>
        <dbReference type="ARBA" id="ARBA00022692"/>
    </source>
</evidence>
<evidence type="ECO:0000256" key="9">
    <source>
        <dbReference type="SAM" id="MobiDB-lite"/>
    </source>
</evidence>
<comment type="caution">
    <text evidence="10">The sequence shown here is derived from an EMBL/GenBank/DDBJ whole genome shotgun (WGS) entry which is preliminary data.</text>
</comment>
<dbReference type="PATRIC" id="fig|33051.5.peg.2220"/>
<dbReference type="PANTHER" id="PTHR30026">
    <property type="entry name" value="OUTER MEMBRANE PROTEIN TOLC"/>
    <property type="match status" value="1"/>
</dbReference>
<comment type="subcellular location">
    <subcellularLocation>
        <location evidence="1">Cell outer membrane</location>
    </subcellularLocation>
</comment>
<keyword evidence="6" id="KW-0472">Membrane</keyword>
<evidence type="ECO:0000256" key="4">
    <source>
        <dbReference type="ARBA" id="ARBA00022452"/>
    </source>
</evidence>
<protein>
    <recommendedName>
        <fullName evidence="12">Type I secretion protein TolC</fullName>
    </recommendedName>
</protein>
<dbReference type="InterPro" id="IPR051906">
    <property type="entry name" value="TolC-like"/>
</dbReference>
<gene>
    <name evidence="10" type="ORF">NS258_06295</name>
</gene>
<reference evidence="10 11" key="1">
    <citation type="journal article" date="2016" name="Front. Microbiol.">
        <title>Genomic Resource of Rice Seed Associated Bacteria.</title>
        <authorList>
            <person name="Midha S."/>
            <person name="Bansal K."/>
            <person name="Sharma S."/>
            <person name="Kumar N."/>
            <person name="Patil P.P."/>
            <person name="Chaudhry V."/>
            <person name="Patil P.B."/>
        </authorList>
    </citation>
    <scope>NUCLEOTIDE SEQUENCE [LARGE SCALE GENOMIC DNA]</scope>
    <source>
        <strain evidence="10 11">NS258</strain>
    </source>
</reference>
<evidence type="ECO:0000313" key="11">
    <source>
        <dbReference type="Proteomes" id="UP000074410"/>
    </source>
</evidence>
<evidence type="ECO:0000256" key="6">
    <source>
        <dbReference type="ARBA" id="ARBA00023136"/>
    </source>
</evidence>
<keyword evidence="5" id="KW-0812">Transmembrane</keyword>
<dbReference type="AlphaFoldDB" id="A0A147JAT0"/>
<dbReference type="Proteomes" id="UP000074410">
    <property type="component" value="Unassembled WGS sequence"/>
</dbReference>
<keyword evidence="3" id="KW-0813">Transport</keyword>